<dbReference type="PANTHER" id="PTHR36022:SF1">
    <property type="entry name" value="GPI-ANCHORED ADHESIN-LIKE PROTEIN"/>
    <property type="match status" value="1"/>
</dbReference>
<feature type="compositionally biased region" description="Polar residues" evidence="1">
    <location>
        <begin position="91"/>
        <end position="103"/>
    </location>
</feature>
<feature type="compositionally biased region" description="Basic and acidic residues" evidence="1">
    <location>
        <begin position="439"/>
        <end position="456"/>
    </location>
</feature>
<gene>
    <name evidence="2" type="ORF">ZOSMA_237G00100</name>
</gene>
<dbReference type="PANTHER" id="PTHR36022">
    <property type="entry name" value="GPI-ANCHORED ADHESIN-LIKE PROTEIN"/>
    <property type="match status" value="1"/>
</dbReference>
<protein>
    <submittedName>
        <fullName evidence="2">Uncharacterized protein</fullName>
    </submittedName>
</protein>
<feature type="compositionally biased region" description="Basic residues" evidence="1">
    <location>
        <begin position="25"/>
        <end position="35"/>
    </location>
</feature>
<feature type="compositionally biased region" description="Low complexity" evidence="1">
    <location>
        <begin position="314"/>
        <end position="336"/>
    </location>
</feature>
<sequence>MAWKKKNRSPPSPQPPPTTGEKQQVRKKKMDKKKKQIEIRLSPRSPLNGLTSPSSSFSSSVSSSISCERLSCFSFGSSHSTAALTKIKPRNPTTVGKKMTSSAKPLERTGTKNPLKLVGDRPRKQIGQVKKNQKNTGNRSDCSDRRVFRKGGNGGGGCEGDASSTVNTALIQQLTPEKNEIEKKTSSTLTTTMMTATPPIEASISPEIVGVGAASLAPPTCFAAGCLISGIPDGRKKCKPRGILKVGVDDEELVLATSSLAKASIEWISSPTRLGGFDGCSGSVTIPVVDFTGEDSVNWLLPLPEHRTPRFEGSNQSSASSSWRFSPTSTSTTTPSHGIRICRTPTSDSSISPFSMIIKNAANTVSSNSCDIQFRSPPSSDDDDVILTSASSSPSASKNFNFDFGCTITASNSIDLSLFNTNATTTTTASAAATNSRATDNRHKQEDEDRDLKHDQSGFGSFELLPSDELLR</sequence>
<accession>A0A0K9PHU0</accession>
<evidence type="ECO:0000256" key="1">
    <source>
        <dbReference type="SAM" id="MobiDB-lite"/>
    </source>
</evidence>
<dbReference type="Proteomes" id="UP000036987">
    <property type="component" value="Unassembled WGS sequence"/>
</dbReference>
<dbReference type="AlphaFoldDB" id="A0A0K9PHU0"/>
<feature type="compositionally biased region" description="Low complexity" evidence="1">
    <location>
        <begin position="427"/>
        <end position="438"/>
    </location>
</feature>
<keyword evidence="3" id="KW-1185">Reference proteome</keyword>
<organism evidence="2 3">
    <name type="scientific">Zostera marina</name>
    <name type="common">Eelgrass</name>
    <dbReference type="NCBI Taxonomy" id="29655"/>
    <lineage>
        <taxon>Eukaryota</taxon>
        <taxon>Viridiplantae</taxon>
        <taxon>Streptophyta</taxon>
        <taxon>Embryophyta</taxon>
        <taxon>Tracheophyta</taxon>
        <taxon>Spermatophyta</taxon>
        <taxon>Magnoliopsida</taxon>
        <taxon>Liliopsida</taxon>
        <taxon>Zosteraceae</taxon>
        <taxon>Zostera</taxon>
    </lineage>
</organism>
<comment type="caution">
    <text evidence="2">The sequence shown here is derived from an EMBL/GenBank/DDBJ whole genome shotgun (WGS) entry which is preliminary data.</text>
</comment>
<dbReference type="STRING" id="29655.A0A0K9PHU0"/>
<dbReference type="OrthoDB" id="1921902at2759"/>
<feature type="region of interest" description="Disordered" evidence="1">
    <location>
        <begin position="91"/>
        <end position="162"/>
    </location>
</feature>
<feature type="region of interest" description="Disordered" evidence="1">
    <location>
        <begin position="310"/>
        <end position="342"/>
    </location>
</feature>
<feature type="compositionally biased region" description="Low complexity" evidence="1">
    <location>
        <begin position="52"/>
        <end position="61"/>
    </location>
</feature>
<feature type="region of interest" description="Disordered" evidence="1">
    <location>
        <begin position="427"/>
        <end position="472"/>
    </location>
</feature>
<feature type="region of interest" description="Disordered" evidence="1">
    <location>
        <begin position="1"/>
        <end position="61"/>
    </location>
</feature>
<name>A0A0K9PHU0_ZOSMR</name>
<evidence type="ECO:0000313" key="2">
    <source>
        <dbReference type="EMBL" id="KMZ68549.1"/>
    </source>
</evidence>
<reference evidence="3" key="1">
    <citation type="journal article" date="2016" name="Nature">
        <title>The genome of the seagrass Zostera marina reveals angiosperm adaptation to the sea.</title>
        <authorList>
            <person name="Olsen J.L."/>
            <person name="Rouze P."/>
            <person name="Verhelst B."/>
            <person name="Lin Y.-C."/>
            <person name="Bayer T."/>
            <person name="Collen J."/>
            <person name="Dattolo E."/>
            <person name="De Paoli E."/>
            <person name="Dittami S."/>
            <person name="Maumus F."/>
            <person name="Michel G."/>
            <person name="Kersting A."/>
            <person name="Lauritano C."/>
            <person name="Lohaus R."/>
            <person name="Toepel M."/>
            <person name="Tonon T."/>
            <person name="Vanneste K."/>
            <person name="Amirebrahimi M."/>
            <person name="Brakel J."/>
            <person name="Bostroem C."/>
            <person name="Chovatia M."/>
            <person name="Grimwood J."/>
            <person name="Jenkins J.W."/>
            <person name="Jueterbock A."/>
            <person name="Mraz A."/>
            <person name="Stam W.T."/>
            <person name="Tice H."/>
            <person name="Bornberg-Bauer E."/>
            <person name="Green P.J."/>
            <person name="Pearson G.A."/>
            <person name="Procaccini G."/>
            <person name="Duarte C.M."/>
            <person name="Schmutz J."/>
            <person name="Reusch T.B.H."/>
            <person name="Van de Peer Y."/>
        </authorList>
    </citation>
    <scope>NUCLEOTIDE SEQUENCE [LARGE SCALE GENOMIC DNA]</scope>
    <source>
        <strain evidence="3">cv. Finnish</strain>
    </source>
</reference>
<proteinExistence type="predicted"/>
<dbReference type="EMBL" id="LFYR01000834">
    <property type="protein sequence ID" value="KMZ68549.1"/>
    <property type="molecule type" value="Genomic_DNA"/>
</dbReference>
<evidence type="ECO:0000313" key="3">
    <source>
        <dbReference type="Proteomes" id="UP000036987"/>
    </source>
</evidence>